<protein>
    <submittedName>
        <fullName evidence="2">Uncharacterized protein</fullName>
    </submittedName>
</protein>
<sequence>MWCRTTSKERPSSSQRHPSPLSSNAVFEHETYDGSNETGNVNRQIITTITNFEHCKFKNMIYNTSEWHDGGSALIILRIMKTCFDHISTTRHKFGDGSIIPSQVTALLLHPG</sequence>
<gene>
    <name evidence="2" type="ORF">BLNAU_21292</name>
</gene>
<evidence type="ECO:0000313" key="2">
    <source>
        <dbReference type="EMBL" id="KAK2943787.1"/>
    </source>
</evidence>
<keyword evidence="3" id="KW-1185">Reference proteome</keyword>
<feature type="compositionally biased region" description="Low complexity" evidence="1">
    <location>
        <begin position="12"/>
        <end position="23"/>
    </location>
</feature>
<feature type="compositionally biased region" description="Basic and acidic residues" evidence="1">
    <location>
        <begin position="1"/>
        <end position="11"/>
    </location>
</feature>
<name>A0ABQ9WWA5_9EUKA</name>
<proteinExistence type="predicted"/>
<dbReference type="Proteomes" id="UP001281761">
    <property type="component" value="Unassembled WGS sequence"/>
</dbReference>
<evidence type="ECO:0000256" key="1">
    <source>
        <dbReference type="SAM" id="MobiDB-lite"/>
    </source>
</evidence>
<comment type="caution">
    <text evidence="2">The sequence shown here is derived from an EMBL/GenBank/DDBJ whole genome shotgun (WGS) entry which is preliminary data.</text>
</comment>
<dbReference type="EMBL" id="JARBJD010000328">
    <property type="protein sequence ID" value="KAK2943787.1"/>
    <property type="molecule type" value="Genomic_DNA"/>
</dbReference>
<organism evidence="2 3">
    <name type="scientific">Blattamonas nauphoetae</name>
    <dbReference type="NCBI Taxonomy" id="2049346"/>
    <lineage>
        <taxon>Eukaryota</taxon>
        <taxon>Metamonada</taxon>
        <taxon>Preaxostyla</taxon>
        <taxon>Oxymonadida</taxon>
        <taxon>Blattamonas</taxon>
    </lineage>
</organism>
<accession>A0ABQ9WWA5</accession>
<feature type="region of interest" description="Disordered" evidence="1">
    <location>
        <begin position="1"/>
        <end position="25"/>
    </location>
</feature>
<evidence type="ECO:0000313" key="3">
    <source>
        <dbReference type="Proteomes" id="UP001281761"/>
    </source>
</evidence>
<reference evidence="2 3" key="1">
    <citation type="journal article" date="2022" name="bioRxiv">
        <title>Genomics of Preaxostyla Flagellates Illuminates Evolutionary Transitions and the Path Towards Mitochondrial Loss.</title>
        <authorList>
            <person name="Novak L.V.F."/>
            <person name="Treitli S.C."/>
            <person name="Pyrih J."/>
            <person name="Halakuc P."/>
            <person name="Pipaliya S.V."/>
            <person name="Vacek V."/>
            <person name="Brzon O."/>
            <person name="Soukal P."/>
            <person name="Eme L."/>
            <person name="Dacks J.B."/>
            <person name="Karnkowska A."/>
            <person name="Elias M."/>
            <person name="Hampl V."/>
        </authorList>
    </citation>
    <scope>NUCLEOTIDE SEQUENCE [LARGE SCALE GENOMIC DNA]</scope>
    <source>
        <strain evidence="2">NAU3</strain>
        <tissue evidence="2">Gut</tissue>
    </source>
</reference>